<evidence type="ECO:0000256" key="1">
    <source>
        <dbReference type="ARBA" id="ARBA00004651"/>
    </source>
</evidence>
<feature type="transmembrane region" description="Helical" evidence="11">
    <location>
        <begin position="106"/>
        <end position="126"/>
    </location>
</feature>
<evidence type="ECO:0000256" key="11">
    <source>
        <dbReference type="SAM" id="Phobius"/>
    </source>
</evidence>
<gene>
    <name evidence="12" type="ORF">SVIM_LOCUS503639</name>
</gene>
<dbReference type="GO" id="GO:0008515">
    <property type="term" value="F:sucrose transmembrane transporter activity"/>
    <property type="evidence" value="ECO:0007669"/>
    <property type="project" value="UniProtKB-ARBA"/>
</dbReference>
<dbReference type="Pfam" id="PF03083">
    <property type="entry name" value="MtN3_slv"/>
    <property type="match status" value="4"/>
</dbReference>
<comment type="similarity">
    <text evidence="2">Belongs to the SWEET sugar transporter family.</text>
</comment>
<sequence length="610" mass="69311">MASFSTHSPWIFTFGLLGNFVSFVVFLAPIPTFLRICKKKTTEGFQSLPYVVALFSAMIWLYYASLKSDALLLITINSFGCFIETIYIALYIAYAPKQARTVTLRMLMLLNFGGFCSILLLTHFFVKGSNRVKVLGWFCVILSVSVFAAPLSIMRLVIRTKSVEFMPFTLSFFLTLSAIMWLFYGVLLKDVYIAIPNVVGFILGVIQMALYVIYKNSKTVVPMEPKLPQHNIDIAKLSTASCEMKPAVCPHSNEEDDHTENSKDPSNQEQPRRTLTNAFYLDDQSLLHRMIASFTLEDQRSKILNNFIAIKCDSTSALISLVAKQREMALHLTWVLGFGLLGNAISCLVCLAPLPTFYQICKKKTSQGFQSIPYVIALFSAMLWLYYALFKEDAILLITINSFTFFMEIGYIVMYLFYATKKDRILTFKLLLLFNVFGFGLICVLTRFLTQRQKRVQVLGWICMTFSLCVFVAPLFIVRKVIRTKSVEFMPFSLSFFLTLSAVMWFFYGFLKKDQFVAIPNILGLLFGILQMVLYMIYRNSKKVVVAEPKLQLELSEHVLDLEKLGATICSEIAIVIPRLNDGGDGIIEDQNAKEQAKEIVKAMDVTKKL</sequence>
<keyword evidence="3" id="KW-0813">Transport</keyword>
<keyword evidence="6 11" id="KW-0812">Transmembrane</keyword>
<dbReference type="InterPro" id="IPR047664">
    <property type="entry name" value="SWEET"/>
</dbReference>
<evidence type="ECO:0000256" key="7">
    <source>
        <dbReference type="ARBA" id="ARBA00022737"/>
    </source>
</evidence>
<keyword evidence="7" id="KW-0677">Repeat</keyword>
<dbReference type="GO" id="GO:0051119">
    <property type="term" value="F:sugar transmembrane transporter activity"/>
    <property type="evidence" value="ECO:0007669"/>
    <property type="project" value="InterPro"/>
</dbReference>
<evidence type="ECO:0000256" key="10">
    <source>
        <dbReference type="SAM" id="MobiDB-lite"/>
    </source>
</evidence>
<protein>
    <recommendedName>
        <fullName evidence="13">Bidirectional sugar transporter SWEET</fullName>
    </recommendedName>
</protein>
<evidence type="ECO:0000256" key="6">
    <source>
        <dbReference type="ARBA" id="ARBA00022692"/>
    </source>
</evidence>
<keyword evidence="8 11" id="KW-1133">Transmembrane helix</keyword>
<evidence type="ECO:0008006" key="13">
    <source>
        <dbReference type="Google" id="ProtNLM"/>
    </source>
</evidence>
<evidence type="ECO:0000256" key="2">
    <source>
        <dbReference type="ARBA" id="ARBA00007809"/>
    </source>
</evidence>
<dbReference type="EMBL" id="CAADRP010002296">
    <property type="protein sequence ID" value="VFU65590.1"/>
    <property type="molecule type" value="Genomic_DNA"/>
</dbReference>
<feature type="transmembrane region" description="Helical" evidence="11">
    <location>
        <begin position="517"/>
        <end position="538"/>
    </location>
</feature>
<dbReference type="GO" id="GO:0005886">
    <property type="term" value="C:plasma membrane"/>
    <property type="evidence" value="ECO:0007669"/>
    <property type="project" value="UniProtKB-SubCell"/>
</dbReference>
<feature type="transmembrane region" description="Helical" evidence="11">
    <location>
        <begin position="48"/>
        <end position="65"/>
    </location>
</feature>
<feature type="transmembrane region" description="Helical" evidence="11">
    <location>
        <begin position="165"/>
        <end position="187"/>
    </location>
</feature>
<proteinExistence type="inferred from homology"/>
<feature type="transmembrane region" description="Helical" evidence="11">
    <location>
        <begin position="193"/>
        <end position="214"/>
    </location>
</feature>
<feature type="region of interest" description="Disordered" evidence="10">
    <location>
        <begin position="248"/>
        <end position="271"/>
    </location>
</feature>
<feature type="transmembrane region" description="Helical" evidence="11">
    <location>
        <begin position="12"/>
        <end position="36"/>
    </location>
</feature>
<feature type="transmembrane region" description="Helical" evidence="11">
    <location>
        <begin position="489"/>
        <end position="511"/>
    </location>
</feature>
<evidence type="ECO:0000256" key="8">
    <source>
        <dbReference type="ARBA" id="ARBA00022989"/>
    </source>
</evidence>
<organism evidence="12">
    <name type="scientific">Salix viminalis</name>
    <name type="common">Common osier</name>
    <name type="synonym">Basket willow</name>
    <dbReference type="NCBI Taxonomy" id="40686"/>
    <lineage>
        <taxon>Eukaryota</taxon>
        <taxon>Viridiplantae</taxon>
        <taxon>Streptophyta</taxon>
        <taxon>Embryophyta</taxon>
        <taxon>Tracheophyta</taxon>
        <taxon>Spermatophyta</taxon>
        <taxon>Magnoliopsida</taxon>
        <taxon>eudicotyledons</taxon>
        <taxon>Gunneridae</taxon>
        <taxon>Pentapetalae</taxon>
        <taxon>rosids</taxon>
        <taxon>fabids</taxon>
        <taxon>Malpighiales</taxon>
        <taxon>Salicaceae</taxon>
        <taxon>Saliceae</taxon>
        <taxon>Salix</taxon>
    </lineage>
</organism>
<evidence type="ECO:0000256" key="5">
    <source>
        <dbReference type="ARBA" id="ARBA00022597"/>
    </source>
</evidence>
<keyword evidence="4" id="KW-1003">Cell membrane</keyword>
<feature type="transmembrane region" description="Helical" evidence="11">
    <location>
        <begin position="430"/>
        <end position="450"/>
    </location>
</feature>
<dbReference type="PANTHER" id="PTHR10791:SF22">
    <property type="entry name" value="BIDIRECTIONAL SUGAR TRANSPORTER SWEET11"/>
    <property type="match status" value="1"/>
</dbReference>
<feature type="transmembrane region" description="Helical" evidence="11">
    <location>
        <begin position="71"/>
        <end position="94"/>
    </location>
</feature>
<feature type="transmembrane region" description="Helical" evidence="11">
    <location>
        <begin position="372"/>
        <end position="389"/>
    </location>
</feature>
<evidence type="ECO:0000256" key="4">
    <source>
        <dbReference type="ARBA" id="ARBA00022475"/>
    </source>
</evidence>
<evidence type="ECO:0000256" key="9">
    <source>
        <dbReference type="ARBA" id="ARBA00023136"/>
    </source>
</evidence>
<keyword evidence="5" id="KW-0762">Sugar transport</keyword>
<comment type="subcellular location">
    <subcellularLocation>
        <location evidence="1">Cell membrane</location>
        <topology evidence="1">Multi-pass membrane protein</topology>
    </subcellularLocation>
</comment>
<keyword evidence="9 11" id="KW-0472">Membrane</keyword>
<feature type="transmembrane region" description="Helical" evidence="11">
    <location>
        <begin position="132"/>
        <end position="153"/>
    </location>
</feature>
<evidence type="ECO:0000256" key="3">
    <source>
        <dbReference type="ARBA" id="ARBA00022448"/>
    </source>
</evidence>
<dbReference type="InterPro" id="IPR004316">
    <property type="entry name" value="SWEET_rpt"/>
</dbReference>
<dbReference type="Gene3D" id="1.20.1280.290">
    <property type="match status" value="4"/>
</dbReference>
<reference evidence="12" key="1">
    <citation type="submission" date="2019-03" db="EMBL/GenBank/DDBJ databases">
        <authorList>
            <person name="Mank J."/>
            <person name="Almeida P."/>
        </authorList>
    </citation>
    <scope>NUCLEOTIDE SEQUENCE</scope>
    <source>
        <strain evidence="12">78183</strain>
    </source>
</reference>
<dbReference type="FunFam" id="1.20.1280.290:FF:000003">
    <property type="entry name" value="Bidirectional sugar transporter SWEET"/>
    <property type="match status" value="2"/>
</dbReference>
<feature type="transmembrane region" description="Helical" evidence="11">
    <location>
        <begin position="395"/>
        <end position="418"/>
    </location>
</feature>
<evidence type="ECO:0000313" key="12">
    <source>
        <dbReference type="EMBL" id="VFU65590.1"/>
    </source>
</evidence>
<accession>A0A6N2NLN4</accession>
<name>A0A6N2NLN4_SALVM</name>
<feature type="transmembrane region" description="Helical" evidence="11">
    <location>
        <begin position="329"/>
        <end position="351"/>
    </location>
</feature>
<dbReference type="PANTHER" id="PTHR10791">
    <property type="entry name" value="RAG1-ACTIVATING PROTEIN 1"/>
    <property type="match status" value="1"/>
</dbReference>
<feature type="transmembrane region" description="Helical" evidence="11">
    <location>
        <begin position="456"/>
        <end position="477"/>
    </location>
</feature>
<dbReference type="FunFam" id="1.20.1280.290:FF:000001">
    <property type="entry name" value="Bidirectional sugar transporter SWEET"/>
    <property type="match status" value="2"/>
</dbReference>
<dbReference type="AlphaFoldDB" id="A0A6N2NLN4"/>